<protein>
    <submittedName>
        <fullName evidence="1">Uncharacterized protein</fullName>
    </submittedName>
</protein>
<reference evidence="1 2" key="1">
    <citation type="journal article" date="2019" name="Sci. Rep.">
        <title>Orb-weaving spider Araneus ventricosus genome elucidates the spidroin gene catalogue.</title>
        <authorList>
            <person name="Kono N."/>
            <person name="Nakamura H."/>
            <person name="Ohtoshi R."/>
            <person name="Moran D.A.P."/>
            <person name="Shinohara A."/>
            <person name="Yoshida Y."/>
            <person name="Fujiwara M."/>
            <person name="Mori M."/>
            <person name="Tomita M."/>
            <person name="Arakawa K."/>
        </authorList>
    </citation>
    <scope>NUCLEOTIDE SEQUENCE [LARGE SCALE GENOMIC DNA]</scope>
</reference>
<dbReference type="AlphaFoldDB" id="A0A4Y2C4J1"/>
<gene>
    <name evidence="1" type="ORF">AVEN_174052_1</name>
</gene>
<name>A0A4Y2C4J1_ARAVE</name>
<dbReference type="Proteomes" id="UP000499080">
    <property type="component" value="Unassembled WGS sequence"/>
</dbReference>
<organism evidence="1 2">
    <name type="scientific">Araneus ventricosus</name>
    <name type="common">Orbweaver spider</name>
    <name type="synonym">Epeira ventricosa</name>
    <dbReference type="NCBI Taxonomy" id="182803"/>
    <lineage>
        <taxon>Eukaryota</taxon>
        <taxon>Metazoa</taxon>
        <taxon>Ecdysozoa</taxon>
        <taxon>Arthropoda</taxon>
        <taxon>Chelicerata</taxon>
        <taxon>Arachnida</taxon>
        <taxon>Araneae</taxon>
        <taxon>Araneomorphae</taxon>
        <taxon>Entelegynae</taxon>
        <taxon>Araneoidea</taxon>
        <taxon>Araneidae</taxon>
        <taxon>Araneus</taxon>
    </lineage>
</organism>
<accession>A0A4Y2C4J1</accession>
<comment type="caution">
    <text evidence="1">The sequence shown here is derived from an EMBL/GenBank/DDBJ whole genome shotgun (WGS) entry which is preliminary data.</text>
</comment>
<keyword evidence="2" id="KW-1185">Reference proteome</keyword>
<sequence>MTCLEGPKLHFNTEKTCNWTFSFKRVARQWNFYKNKCRGREMNKSEEQGAKGLGLRVPLMTVSPRSSISTFTGSDFMAHKVVRFFRDKDIHPFFMK</sequence>
<proteinExistence type="predicted"/>
<evidence type="ECO:0000313" key="1">
    <source>
        <dbReference type="EMBL" id="GBL98244.1"/>
    </source>
</evidence>
<evidence type="ECO:0000313" key="2">
    <source>
        <dbReference type="Proteomes" id="UP000499080"/>
    </source>
</evidence>
<dbReference type="EMBL" id="BGPR01000138">
    <property type="protein sequence ID" value="GBL98244.1"/>
    <property type="molecule type" value="Genomic_DNA"/>
</dbReference>